<dbReference type="InterPro" id="IPR009288">
    <property type="entry name" value="AIG2-like_dom"/>
</dbReference>
<keyword evidence="6" id="KW-1185">Reference proteome</keyword>
<sequence>MTFPDILPLTAVFVYGTLMPGERNEHVARQGGAFHARSATLRGYRLIDLRPEAYPGVVPGTQDDTVTGHVLTYDPAAWPRALPFLDALEGLHDTPPLYTREQVTVQVDGQAEPAWVYVYARTDRLGQHGAVPVPGGNWRTVPNRGLPADGDR</sequence>
<evidence type="ECO:0000256" key="2">
    <source>
        <dbReference type="ARBA" id="ARBA00030602"/>
    </source>
</evidence>
<keyword evidence="1" id="KW-0808">Transferase</keyword>
<organism evidence="5 6">
    <name type="scientific">Deinococcus rufus</name>
    <dbReference type="NCBI Taxonomy" id="2136097"/>
    <lineage>
        <taxon>Bacteria</taxon>
        <taxon>Thermotogati</taxon>
        <taxon>Deinococcota</taxon>
        <taxon>Deinococci</taxon>
        <taxon>Deinococcales</taxon>
        <taxon>Deinococcaceae</taxon>
        <taxon>Deinococcus</taxon>
    </lineage>
</organism>
<dbReference type="Gene3D" id="3.10.490.10">
    <property type="entry name" value="Gamma-glutamyl cyclotransferase-like"/>
    <property type="match status" value="1"/>
</dbReference>
<dbReference type="RefSeq" id="WP_322474283.1">
    <property type="nucleotide sequence ID" value="NZ_JBHRZG010000006.1"/>
</dbReference>
<name>A0ABV7Z7J6_9DEIO</name>
<dbReference type="SUPFAM" id="SSF110857">
    <property type="entry name" value="Gamma-glutamyl cyclotransferase-like"/>
    <property type="match status" value="1"/>
</dbReference>
<accession>A0ABV7Z7J6</accession>
<dbReference type="EMBL" id="JBHRZG010000006">
    <property type="protein sequence ID" value="MFC3832288.1"/>
    <property type="molecule type" value="Genomic_DNA"/>
</dbReference>
<gene>
    <name evidence="5" type="ORF">ACFOSB_05415</name>
</gene>
<dbReference type="Pfam" id="PF06094">
    <property type="entry name" value="GGACT"/>
    <property type="match status" value="1"/>
</dbReference>
<dbReference type="CDD" id="cd06661">
    <property type="entry name" value="GGCT_like"/>
    <property type="match status" value="1"/>
</dbReference>
<comment type="caution">
    <text evidence="5">The sequence shown here is derived from an EMBL/GenBank/DDBJ whole genome shotgun (WGS) entry which is preliminary data.</text>
</comment>
<dbReference type="InterPro" id="IPR045038">
    <property type="entry name" value="AIG2-like"/>
</dbReference>
<evidence type="ECO:0000313" key="5">
    <source>
        <dbReference type="EMBL" id="MFC3832288.1"/>
    </source>
</evidence>
<evidence type="ECO:0000313" key="6">
    <source>
        <dbReference type="Proteomes" id="UP001595803"/>
    </source>
</evidence>
<dbReference type="Proteomes" id="UP001595803">
    <property type="component" value="Unassembled WGS sequence"/>
</dbReference>
<evidence type="ECO:0000256" key="3">
    <source>
        <dbReference type="SAM" id="MobiDB-lite"/>
    </source>
</evidence>
<dbReference type="InterPro" id="IPR036568">
    <property type="entry name" value="GGCT-like_sf"/>
</dbReference>
<feature type="region of interest" description="Disordered" evidence="3">
    <location>
        <begin position="130"/>
        <end position="152"/>
    </location>
</feature>
<dbReference type="InterPro" id="IPR013024">
    <property type="entry name" value="GGCT-like"/>
</dbReference>
<protein>
    <recommendedName>
        <fullName evidence="2">Putative gamma-glutamylcyclotransferase</fullName>
    </recommendedName>
</protein>
<proteinExistence type="predicted"/>
<reference evidence="6" key="1">
    <citation type="journal article" date="2019" name="Int. J. Syst. Evol. Microbiol.">
        <title>The Global Catalogue of Microorganisms (GCM) 10K type strain sequencing project: providing services to taxonomists for standard genome sequencing and annotation.</title>
        <authorList>
            <consortium name="The Broad Institute Genomics Platform"/>
            <consortium name="The Broad Institute Genome Sequencing Center for Infectious Disease"/>
            <person name="Wu L."/>
            <person name="Ma J."/>
        </authorList>
    </citation>
    <scope>NUCLEOTIDE SEQUENCE [LARGE SCALE GENOMIC DNA]</scope>
    <source>
        <strain evidence="6">CCTCC AB 2017081</strain>
    </source>
</reference>
<dbReference type="PANTHER" id="PTHR31544:SF2">
    <property type="entry name" value="AIG2-LIKE PROTEIN D"/>
    <property type="match status" value="1"/>
</dbReference>
<dbReference type="PANTHER" id="PTHR31544">
    <property type="entry name" value="AIG2-LIKE PROTEIN D"/>
    <property type="match status" value="1"/>
</dbReference>
<feature type="domain" description="Gamma-glutamylcyclotransferase AIG2-like" evidence="4">
    <location>
        <begin position="12"/>
        <end position="139"/>
    </location>
</feature>
<evidence type="ECO:0000256" key="1">
    <source>
        <dbReference type="ARBA" id="ARBA00022679"/>
    </source>
</evidence>
<evidence type="ECO:0000259" key="4">
    <source>
        <dbReference type="Pfam" id="PF06094"/>
    </source>
</evidence>